<keyword evidence="1" id="KW-0346">Stress response</keyword>
<proteinExistence type="inferred from homology"/>
<dbReference type="InterPro" id="IPR050325">
    <property type="entry name" value="Prot/Nucl_acid_deglycase"/>
</dbReference>
<protein>
    <submittedName>
        <fullName evidence="4">Molecular chaperone Hsp31</fullName>
    </submittedName>
</protein>
<comment type="caution">
    <text evidence="4">The sequence shown here is derived from an EMBL/GenBank/DDBJ whole genome shotgun (WGS) entry which is preliminary data.</text>
</comment>
<dbReference type="Proteomes" id="UP001526201">
    <property type="component" value="Unassembled WGS sequence"/>
</dbReference>
<gene>
    <name evidence="4" type="ORF">H7J73_27760</name>
</gene>
<dbReference type="InterPro" id="IPR029062">
    <property type="entry name" value="Class_I_gatase-like"/>
</dbReference>
<keyword evidence="5" id="KW-1185">Reference proteome</keyword>
<evidence type="ECO:0000313" key="5">
    <source>
        <dbReference type="Proteomes" id="UP001526201"/>
    </source>
</evidence>
<keyword evidence="2" id="KW-0456">Lyase</keyword>
<evidence type="ECO:0000256" key="2">
    <source>
        <dbReference type="ARBA" id="ARBA00023239"/>
    </source>
</evidence>
<comment type="similarity">
    <text evidence="3">Belongs to the peptidase C56 family. HSP31-like subfamily.</text>
</comment>
<evidence type="ECO:0000256" key="3">
    <source>
        <dbReference type="ARBA" id="ARBA00038493"/>
    </source>
</evidence>
<dbReference type="RefSeq" id="WP_264071079.1">
    <property type="nucleotide sequence ID" value="NZ_JACKTY010000047.1"/>
</dbReference>
<organism evidence="4 5">
    <name type="scientific">Mycolicibacterium komossense</name>
    <dbReference type="NCBI Taxonomy" id="1779"/>
    <lineage>
        <taxon>Bacteria</taxon>
        <taxon>Bacillati</taxon>
        <taxon>Actinomycetota</taxon>
        <taxon>Actinomycetes</taxon>
        <taxon>Mycobacteriales</taxon>
        <taxon>Mycobacteriaceae</taxon>
        <taxon>Mycolicibacterium</taxon>
    </lineage>
</organism>
<evidence type="ECO:0000313" key="4">
    <source>
        <dbReference type="EMBL" id="MCV7229810.1"/>
    </source>
</evidence>
<dbReference type="PANTHER" id="PTHR48094:SF11">
    <property type="entry name" value="GLUTATHIONE-INDEPENDENT GLYOXALASE HSP31-RELATED"/>
    <property type="match status" value="1"/>
</dbReference>
<dbReference type="PANTHER" id="PTHR48094">
    <property type="entry name" value="PROTEIN/NUCLEIC ACID DEGLYCASE DJ-1-RELATED"/>
    <property type="match status" value="1"/>
</dbReference>
<accession>A0ABT3CK38</accession>
<name>A0ABT3CK38_9MYCO</name>
<dbReference type="SUPFAM" id="SSF52317">
    <property type="entry name" value="Class I glutamine amidotransferase-like"/>
    <property type="match status" value="1"/>
</dbReference>
<dbReference type="Gene3D" id="3.40.50.880">
    <property type="match status" value="1"/>
</dbReference>
<evidence type="ECO:0000256" key="1">
    <source>
        <dbReference type="ARBA" id="ARBA00023016"/>
    </source>
</evidence>
<reference evidence="4 5" key="1">
    <citation type="journal article" date="2022" name="BMC Genomics">
        <title>Comparative genome analysis of mycobacteria focusing on tRNA and non-coding RNA.</title>
        <authorList>
            <person name="Behra P.R.K."/>
            <person name="Pettersson B.M.F."/>
            <person name="Ramesh M."/>
            <person name="Das S."/>
            <person name="Dasgupta S."/>
            <person name="Kirsebom L.A."/>
        </authorList>
    </citation>
    <scope>NUCLEOTIDE SEQUENCE [LARGE SCALE GENOMIC DNA]</scope>
    <source>
        <strain evidence="4 5">DSM 44078</strain>
    </source>
</reference>
<dbReference type="EMBL" id="JACKTY010000047">
    <property type="protein sequence ID" value="MCV7229810.1"/>
    <property type="molecule type" value="Genomic_DNA"/>
</dbReference>
<sequence>MSTIIPRKALIAISSYHGVIYPDGTKTGLFFTEALHPYEVFTAAGFDVDLATETGTYGLDDLSLTEQFLAGDDRVVFDNPKHPFNIKLNSQLKKASEVNSEEYGVFFGSAGHAALYDYPTAKHLQASAANVWVRGGIVAAVCHGPVILPGVIDAETGRSIIEGTTVTGFTIEGEVVLKVLDKLTADHVAPVVEAVTKVGADYSSPMHPFDDYSITAGRLITGANPASARSTAERVVIAFDGLARAETIDGQTKGIVRV</sequence>